<dbReference type="GO" id="GO:0043005">
    <property type="term" value="C:neuron projection"/>
    <property type="evidence" value="ECO:0007669"/>
    <property type="project" value="InterPro"/>
</dbReference>
<dbReference type="GO" id="GO:0007268">
    <property type="term" value="P:chemical synaptic transmission"/>
    <property type="evidence" value="ECO:0007669"/>
    <property type="project" value="InterPro"/>
</dbReference>
<dbReference type="FunFam" id="2.30.42.10:FF:000002">
    <property type="entry name" value="Disks large homolog 4 isoform 2"/>
    <property type="match status" value="1"/>
</dbReference>
<dbReference type="InterPro" id="IPR020590">
    <property type="entry name" value="Guanylate_kinase_CS"/>
</dbReference>
<dbReference type="InterPro" id="IPR008145">
    <property type="entry name" value="GK/Ca_channel_bsu"/>
</dbReference>
<dbReference type="GO" id="GO:0043113">
    <property type="term" value="P:receptor clustering"/>
    <property type="evidence" value="ECO:0007669"/>
    <property type="project" value="TreeGrafter"/>
</dbReference>
<dbReference type="SMART" id="SM00326">
    <property type="entry name" value="SH3"/>
    <property type="match status" value="1"/>
</dbReference>
<feature type="domain" description="PDZ" evidence="10">
    <location>
        <begin position="97"/>
        <end position="180"/>
    </location>
</feature>
<evidence type="ECO:0000313" key="12">
    <source>
        <dbReference type="Proteomes" id="UP000265160"/>
    </source>
</evidence>
<comment type="similarity">
    <text evidence="2">Belongs to the MAGUK family.</text>
</comment>
<feature type="region of interest" description="Disordered" evidence="7">
    <location>
        <begin position="304"/>
        <end position="331"/>
    </location>
</feature>
<comment type="subcellular location">
    <subcellularLocation>
        <location evidence="1">Membrane</location>
        <topology evidence="1">Peripheral membrane protein</topology>
    </subcellularLocation>
</comment>
<evidence type="ECO:0000256" key="2">
    <source>
        <dbReference type="ARBA" id="ARBA00007014"/>
    </source>
</evidence>
<evidence type="ECO:0000256" key="6">
    <source>
        <dbReference type="PROSITE-ProRule" id="PRU00192"/>
    </source>
</evidence>
<dbReference type="CDD" id="cd06723">
    <property type="entry name" value="PDZ1_Dlg1-2-4-like"/>
    <property type="match status" value="1"/>
</dbReference>
<accession>A0A3P9B9R5</accession>
<reference evidence="11" key="1">
    <citation type="submission" date="2025-08" db="UniProtKB">
        <authorList>
            <consortium name="Ensembl"/>
        </authorList>
    </citation>
    <scope>IDENTIFICATION</scope>
</reference>
<dbReference type="GO" id="GO:0035255">
    <property type="term" value="F:ionotropic glutamate receptor binding"/>
    <property type="evidence" value="ECO:0007669"/>
    <property type="project" value="TreeGrafter"/>
</dbReference>
<feature type="domain" description="Guanylate kinase-like" evidence="9">
    <location>
        <begin position="571"/>
        <end position="746"/>
    </location>
</feature>
<feature type="compositionally biased region" description="Low complexity" evidence="7">
    <location>
        <begin position="46"/>
        <end position="57"/>
    </location>
</feature>
<dbReference type="PROSITE" id="PS50052">
    <property type="entry name" value="GUANYLATE_KINASE_2"/>
    <property type="match status" value="1"/>
</dbReference>
<dbReference type="Gene3D" id="2.30.42.10">
    <property type="match status" value="3"/>
</dbReference>
<dbReference type="Proteomes" id="UP000265160">
    <property type="component" value="Unplaced"/>
</dbReference>
<evidence type="ECO:0000256" key="3">
    <source>
        <dbReference type="ARBA" id="ARBA00022443"/>
    </source>
</evidence>
<proteinExistence type="inferred from homology"/>
<evidence type="ECO:0000313" key="11">
    <source>
        <dbReference type="Ensembl" id="ENSMZEP00005006536.1"/>
    </source>
</evidence>
<dbReference type="InterPro" id="IPR008144">
    <property type="entry name" value="Guanylate_kin-like_dom"/>
</dbReference>
<dbReference type="PIRSF" id="PIRSF001741">
    <property type="entry name" value="MAGUK_DLGH"/>
    <property type="match status" value="1"/>
</dbReference>
<dbReference type="CDD" id="cd11861">
    <property type="entry name" value="SH3_DLG-like"/>
    <property type="match status" value="1"/>
</dbReference>
<dbReference type="PANTHER" id="PTHR23119">
    <property type="entry name" value="DISCS LARGE"/>
    <property type="match status" value="1"/>
</dbReference>
<dbReference type="SMART" id="SM00072">
    <property type="entry name" value="GuKc"/>
    <property type="match status" value="1"/>
</dbReference>
<dbReference type="GeneTree" id="ENSGT00940000164867"/>
<dbReference type="Pfam" id="PF00625">
    <property type="entry name" value="Guanylate_kin"/>
    <property type="match status" value="1"/>
</dbReference>
<sequence>MNYIFGNNTLYPRSSRVGGASGGQGAGLGIKQKLGPKRGSSEELAPPHTSSPSTSSPQLLMFFSRRNAFTDCITASQANPPPVVVNTDSVDTPPYVSTGNSGLGFSIAGGTDNPHIGDDPSIFITKIIPGGAAAQNGRLRVNDRIVRVNETDVREVTHSGAVEALKEAGGLVRLCIRRRRSLTERILDIKLVKGPKGLGFSIAGGVGNQHVPGDNSIYVTKIIEGGAAHKDGRLQIGDKLVAVNGSCLEEVTHEEAVAALKSTPDVVYLRVAKHTSLFINDNFPPPDVTNSYSPHQDNHISPYMSGSQSVSPAPLTTPRYSPLPRSIAGDDDITREPRRVVLQRGSTGLGFNIVGGEDGEGIFISFILAGGPADLCGELRKGDRILSVNGVDLSSATHEQAAAALKNAGQTVTIVAQFRPDEYSRFEAKIHDLREQMMTSSVSSSSTSLRSTQKRTLYVRALFDYDGSASDLSAPNQALPFHFGDILHVSSASEEEWWPARHLSPPPPNCPEVGVIPSRRRSEFKGQAALKGWYKFFKTVNPSKTLQRSGFYTLTEPVFLGFFCQFSVNYTRPVIVLGPMKDRVNDDLISEFPDKFGSCVPHTTRPRRDYEVDGRDYHFMSSRELMEREIQEHKFIEAGQYNNHLYGTSIQSVKEVADKGKHCILDVSGNAIKRLQMAGLHPIAILIRPLSVDNILEMNKRLSEEQARKAYDRAVKLEQEFTEYFTAIVQGSTLEEVYSQVKQIIEEQSGPYIWVPTKERL</sequence>
<dbReference type="CDD" id="cd06795">
    <property type="entry name" value="PDZ3_Dlg1-2-4-like"/>
    <property type="match status" value="1"/>
</dbReference>
<dbReference type="SUPFAM" id="SSF50156">
    <property type="entry name" value="PDZ domain-like"/>
    <property type="match status" value="3"/>
</dbReference>
<dbReference type="FunFam" id="3.40.50.300:FF:001402">
    <property type="entry name" value="Discs, large homolog 3 (Drosophila)"/>
    <property type="match status" value="1"/>
</dbReference>
<dbReference type="GO" id="GO:0031594">
    <property type="term" value="C:neuromuscular junction"/>
    <property type="evidence" value="ECO:0007669"/>
    <property type="project" value="InterPro"/>
</dbReference>
<dbReference type="Gene3D" id="2.30.30.40">
    <property type="entry name" value="SH3 Domains"/>
    <property type="match status" value="1"/>
</dbReference>
<dbReference type="InterPro" id="IPR016313">
    <property type="entry name" value="DLG1-like"/>
</dbReference>
<dbReference type="CDD" id="cd00071">
    <property type="entry name" value="GMPK"/>
    <property type="match status" value="1"/>
</dbReference>
<dbReference type="SMART" id="SM00228">
    <property type="entry name" value="PDZ"/>
    <property type="match status" value="3"/>
</dbReference>
<feature type="domain" description="PDZ" evidence="10">
    <location>
        <begin position="339"/>
        <end position="420"/>
    </location>
</feature>
<dbReference type="PROSITE" id="PS00856">
    <property type="entry name" value="GUANYLATE_KINASE_1"/>
    <property type="match status" value="1"/>
</dbReference>
<dbReference type="GO" id="GO:0019901">
    <property type="term" value="F:protein kinase binding"/>
    <property type="evidence" value="ECO:0007669"/>
    <property type="project" value="TreeGrafter"/>
</dbReference>
<dbReference type="CDD" id="cd06724">
    <property type="entry name" value="PDZ2_Dlg1-2-4-like"/>
    <property type="match status" value="1"/>
</dbReference>
<feature type="compositionally biased region" description="Gly residues" evidence="7">
    <location>
        <begin position="19"/>
        <end position="28"/>
    </location>
</feature>
<dbReference type="SUPFAM" id="SSF52540">
    <property type="entry name" value="P-loop containing nucleoside triphosphate hydrolases"/>
    <property type="match status" value="1"/>
</dbReference>
<keyword evidence="5" id="KW-0472">Membrane</keyword>
<dbReference type="InterPro" id="IPR001478">
    <property type="entry name" value="PDZ"/>
</dbReference>
<dbReference type="InterPro" id="IPR027417">
    <property type="entry name" value="P-loop_NTPase"/>
</dbReference>
<reference evidence="11" key="2">
    <citation type="submission" date="2025-09" db="UniProtKB">
        <authorList>
            <consortium name="Ensembl"/>
        </authorList>
    </citation>
    <scope>IDENTIFICATION</scope>
</reference>
<dbReference type="GO" id="GO:0045197">
    <property type="term" value="P:establishment or maintenance of epithelial cell apical/basal polarity"/>
    <property type="evidence" value="ECO:0007669"/>
    <property type="project" value="TreeGrafter"/>
</dbReference>
<dbReference type="Gene3D" id="3.40.50.300">
    <property type="entry name" value="P-loop containing nucleotide triphosphate hydrolases"/>
    <property type="match status" value="1"/>
</dbReference>
<evidence type="ECO:0000256" key="4">
    <source>
        <dbReference type="ARBA" id="ARBA00022737"/>
    </source>
</evidence>
<dbReference type="InterPro" id="IPR001452">
    <property type="entry name" value="SH3_domain"/>
</dbReference>
<dbReference type="GO" id="GO:0016323">
    <property type="term" value="C:basolateral plasma membrane"/>
    <property type="evidence" value="ECO:0007669"/>
    <property type="project" value="TreeGrafter"/>
</dbReference>
<dbReference type="GO" id="GO:0098839">
    <property type="term" value="C:postsynaptic density membrane"/>
    <property type="evidence" value="ECO:0007669"/>
    <property type="project" value="TreeGrafter"/>
</dbReference>
<evidence type="ECO:0000259" key="9">
    <source>
        <dbReference type="PROSITE" id="PS50052"/>
    </source>
</evidence>
<dbReference type="InterPro" id="IPR036034">
    <property type="entry name" value="PDZ_sf"/>
</dbReference>
<organism evidence="11 12">
    <name type="scientific">Maylandia zebra</name>
    <name type="common">zebra mbuna</name>
    <dbReference type="NCBI Taxonomy" id="106582"/>
    <lineage>
        <taxon>Eukaryota</taxon>
        <taxon>Metazoa</taxon>
        <taxon>Chordata</taxon>
        <taxon>Craniata</taxon>
        <taxon>Vertebrata</taxon>
        <taxon>Euteleostomi</taxon>
        <taxon>Actinopterygii</taxon>
        <taxon>Neopterygii</taxon>
        <taxon>Teleostei</taxon>
        <taxon>Neoteleostei</taxon>
        <taxon>Acanthomorphata</taxon>
        <taxon>Ovalentaria</taxon>
        <taxon>Cichlomorphae</taxon>
        <taxon>Cichliformes</taxon>
        <taxon>Cichlidae</taxon>
        <taxon>African cichlids</taxon>
        <taxon>Pseudocrenilabrinae</taxon>
        <taxon>Haplochromini</taxon>
        <taxon>Maylandia</taxon>
        <taxon>Maylandia zebra complex</taxon>
    </lineage>
</organism>
<evidence type="ECO:0000256" key="5">
    <source>
        <dbReference type="ARBA" id="ARBA00023136"/>
    </source>
</evidence>
<dbReference type="Ensembl" id="ENSMZET00005006834.1">
    <property type="protein sequence ID" value="ENSMZEP00005006536.1"/>
    <property type="gene ID" value="ENSMZEG00005004850.1"/>
</dbReference>
<dbReference type="GO" id="GO:0098609">
    <property type="term" value="P:cell-cell adhesion"/>
    <property type="evidence" value="ECO:0007669"/>
    <property type="project" value="TreeGrafter"/>
</dbReference>
<protein>
    <submittedName>
        <fullName evidence="11">Discs large homolog 1-like protein</fullName>
    </submittedName>
</protein>
<dbReference type="PROSITE" id="PS50106">
    <property type="entry name" value="PDZ"/>
    <property type="match status" value="3"/>
</dbReference>
<feature type="domain" description="SH3" evidence="8">
    <location>
        <begin position="454"/>
        <end position="526"/>
    </location>
</feature>
<dbReference type="InterPro" id="IPR019583">
    <property type="entry name" value="DLG1-4_PDZ_assoc"/>
</dbReference>
<dbReference type="InterPro" id="IPR050614">
    <property type="entry name" value="Synaptic_Scaffolding_LAP-MAGUK"/>
</dbReference>
<dbReference type="FunFam" id="2.30.42.10:FF:000049">
    <property type="entry name" value="disks large homolog 1 isoform X1"/>
    <property type="match status" value="1"/>
</dbReference>
<keyword evidence="4" id="KW-0677">Repeat</keyword>
<feature type="region of interest" description="Disordered" evidence="7">
    <location>
        <begin position="14"/>
        <end position="57"/>
    </location>
</feature>
<evidence type="ECO:0000259" key="8">
    <source>
        <dbReference type="PROSITE" id="PS50002"/>
    </source>
</evidence>
<dbReference type="GO" id="GO:0097120">
    <property type="term" value="P:receptor localization to synapse"/>
    <property type="evidence" value="ECO:0007669"/>
    <property type="project" value="TreeGrafter"/>
</dbReference>
<dbReference type="AlphaFoldDB" id="A0A3P9B9R5"/>
<dbReference type="SUPFAM" id="SSF50044">
    <property type="entry name" value="SH3-domain"/>
    <property type="match status" value="1"/>
</dbReference>
<keyword evidence="12" id="KW-1185">Reference proteome</keyword>
<dbReference type="PANTHER" id="PTHR23119:SF5">
    <property type="entry name" value="DISKS LARGE HOMOLOG 1"/>
    <property type="match status" value="1"/>
</dbReference>
<evidence type="ECO:0000256" key="1">
    <source>
        <dbReference type="ARBA" id="ARBA00004170"/>
    </source>
</evidence>
<evidence type="ECO:0000259" key="10">
    <source>
        <dbReference type="PROSITE" id="PS50106"/>
    </source>
</evidence>
<name>A0A3P9B9R5_9CICH</name>
<dbReference type="FunFam" id="2.30.42.10:FF:000001">
    <property type="entry name" value="Disks large homolog 1 isoform 2"/>
    <property type="match status" value="1"/>
</dbReference>
<dbReference type="Gene3D" id="3.30.63.10">
    <property type="entry name" value="Guanylate Kinase phosphate binding domain"/>
    <property type="match status" value="1"/>
</dbReference>
<dbReference type="PROSITE" id="PS50002">
    <property type="entry name" value="SH3"/>
    <property type="match status" value="1"/>
</dbReference>
<dbReference type="FunFam" id="3.30.63.10:FF:000001">
    <property type="entry name" value="Disks large homolog 1 isoform 2"/>
    <property type="match status" value="1"/>
</dbReference>
<dbReference type="Pfam" id="PF00595">
    <property type="entry name" value="PDZ"/>
    <property type="match status" value="3"/>
</dbReference>
<keyword evidence="3 6" id="KW-0728">SH3 domain</keyword>
<dbReference type="InterPro" id="IPR036028">
    <property type="entry name" value="SH3-like_dom_sf"/>
</dbReference>
<dbReference type="Pfam" id="PF10600">
    <property type="entry name" value="PDZ_assoc"/>
    <property type="match status" value="1"/>
</dbReference>
<dbReference type="GO" id="GO:0099072">
    <property type="term" value="P:regulation of postsynaptic membrane neurotransmitter receptor levels"/>
    <property type="evidence" value="ECO:0007669"/>
    <property type="project" value="TreeGrafter"/>
</dbReference>
<evidence type="ECO:0000256" key="7">
    <source>
        <dbReference type="SAM" id="MobiDB-lite"/>
    </source>
</evidence>
<feature type="domain" description="PDZ" evidence="10">
    <location>
        <begin position="188"/>
        <end position="275"/>
    </location>
</feature>